<organism evidence="1 2">
    <name type="scientific">Caligus rogercresseyi</name>
    <name type="common">Sea louse</name>
    <dbReference type="NCBI Taxonomy" id="217165"/>
    <lineage>
        <taxon>Eukaryota</taxon>
        <taxon>Metazoa</taxon>
        <taxon>Ecdysozoa</taxon>
        <taxon>Arthropoda</taxon>
        <taxon>Crustacea</taxon>
        <taxon>Multicrustacea</taxon>
        <taxon>Hexanauplia</taxon>
        <taxon>Copepoda</taxon>
        <taxon>Siphonostomatoida</taxon>
        <taxon>Caligidae</taxon>
        <taxon>Caligus</taxon>
    </lineage>
</organism>
<sequence length="52" mass="5923">MAFEGFLTRTFTICDGFETPYPIVAAGGTRGPKGTKWHLRGSLLVFYNWRRV</sequence>
<reference evidence="2" key="1">
    <citation type="submission" date="2021-01" db="EMBL/GenBank/DDBJ databases">
        <title>Caligus Genome Assembly.</title>
        <authorList>
            <person name="Gallardo-Escarate C."/>
        </authorList>
    </citation>
    <scope>NUCLEOTIDE SEQUENCE [LARGE SCALE GENOMIC DNA]</scope>
</reference>
<keyword evidence="2" id="KW-1185">Reference proteome</keyword>
<evidence type="ECO:0000313" key="2">
    <source>
        <dbReference type="Proteomes" id="UP000595437"/>
    </source>
</evidence>
<dbReference type="AlphaFoldDB" id="A0A7T8KLE2"/>
<name>A0A7T8KLE2_CALRO</name>
<gene>
    <name evidence="1" type="ORF">FKW44_003197</name>
</gene>
<accession>A0A7T8KLE2</accession>
<proteinExistence type="predicted"/>
<dbReference type="EMBL" id="CP045891">
    <property type="protein sequence ID" value="QQP58016.1"/>
    <property type="molecule type" value="Genomic_DNA"/>
</dbReference>
<dbReference type="Proteomes" id="UP000595437">
    <property type="component" value="Chromosome 2"/>
</dbReference>
<protein>
    <submittedName>
        <fullName evidence="1">Uncharacterized protein</fullName>
    </submittedName>
</protein>
<evidence type="ECO:0000313" key="1">
    <source>
        <dbReference type="EMBL" id="QQP58016.1"/>
    </source>
</evidence>